<name>A0A8H3GPJ7_9AGAM</name>
<feature type="region of interest" description="Disordered" evidence="1">
    <location>
        <begin position="197"/>
        <end position="216"/>
    </location>
</feature>
<reference evidence="2" key="1">
    <citation type="submission" date="2021-01" db="EMBL/GenBank/DDBJ databases">
        <authorList>
            <person name="Kaushik A."/>
        </authorList>
    </citation>
    <scope>NUCLEOTIDE SEQUENCE</scope>
    <source>
        <strain evidence="2">AG6-10EEA</strain>
    </source>
</reference>
<accession>A0A8H3GPJ7</accession>
<comment type="caution">
    <text evidence="2">The sequence shown here is derived from an EMBL/GenBank/DDBJ whole genome shotgun (WGS) entry which is preliminary data.</text>
</comment>
<dbReference type="EMBL" id="CAJMXA010001395">
    <property type="protein sequence ID" value="CAE6459745.1"/>
    <property type="molecule type" value="Genomic_DNA"/>
</dbReference>
<evidence type="ECO:0000313" key="2">
    <source>
        <dbReference type="EMBL" id="CAE6459745.1"/>
    </source>
</evidence>
<evidence type="ECO:0000313" key="3">
    <source>
        <dbReference type="Proteomes" id="UP000663853"/>
    </source>
</evidence>
<gene>
    <name evidence="2" type="ORF">RDB_LOCUS60487</name>
</gene>
<sequence length="216" mass="24651">MTGGRRIRFQAKYPPSLSPSLALFSTTTEALPKCLDYLIRVRQLGVTMDSSNKYFFRASNSLCYFDGDWNVYREDGTLLSGGSFDFESNEILSPNFSIDEVPYWFLENGLLSQDTNGTLCRIQTWRSEQHMARLDHYQTRNGSGTPQDDVVASQPSLNHQPHYDYDSVHSIMPVSGRYRSTPEAAIVVEDKESDYYWDTPSNSPSKGQLVINHTWH</sequence>
<dbReference type="Proteomes" id="UP000663853">
    <property type="component" value="Unassembled WGS sequence"/>
</dbReference>
<proteinExistence type="predicted"/>
<organism evidence="2 3">
    <name type="scientific">Rhizoctonia solani</name>
    <dbReference type="NCBI Taxonomy" id="456999"/>
    <lineage>
        <taxon>Eukaryota</taxon>
        <taxon>Fungi</taxon>
        <taxon>Dikarya</taxon>
        <taxon>Basidiomycota</taxon>
        <taxon>Agaricomycotina</taxon>
        <taxon>Agaricomycetes</taxon>
        <taxon>Cantharellales</taxon>
        <taxon>Ceratobasidiaceae</taxon>
        <taxon>Rhizoctonia</taxon>
    </lineage>
</organism>
<evidence type="ECO:0000256" key="1">
    <source>
        <dbReference type="SAM" id="MobiDB-lite"/>
    </source>
</evidence>
<dbReference type="AlphaFoldDB" id="A0A8H3GPJ7"/>
<protein>
    <submittedName>
        <fullName evidence="2">Uncharacterized protein</fullName>
    </submittedName>
</protein>